<dbReference type="VEuPathDB" id="FungiDB:H310_10045"/>
<protein>
    <submittedName>
        <fullName evidence="1">Uncharacterized protein</fullName>
    </submittedName>
</protein>
<name>A0A024TRS7_9STRA</name>
<dbReference type="GO" id="GO:0003676">
    <property type="term" value="F:nucleic acid binding"/>
    <property type="evidence" value="ECO:0007669"/>
    <property type="project" value="InterPro"/>
</dbReference>
<accession>A0A024TRS7</accession>
<dbReference type="GeneID" id="20087095"/>
<dbReference type="InterPro" id="IPR036397">
    <property type="entry name" value="RNaseH_sf"/>
</dbReference>
<dbReference type="EMBL" id="KI913975">
    <property type="protein sequence ID" value="ETV96728.1"/>
    <property type="molecule type" value="Genomic_DNA"/>
</dbReference>
<gene>
    <name evidence="1" type="ORF">H310_10045</name>
</gene>
<evidence type="ECO:0000313" key="1">
    <source>
        <dbReference type="EMBL" id="ETV96728.1"/>
    </source>
</evidence>
<reference evidence="1" key="1">
    <citation type="submission" date="2013-12" db="EMBL/GenBank/DDBJ databases">
        <title>The Genome Sequence of Aphanomyces invadans NJM9701.</title>
        <authorList>
            <consortium name="The Broad Institute Genomics Platform"/>
            <person name="Russ C."/>
            <person name="Tyler B."/>
            <person name="van West P."/>
            <person name="Dieguez-Uribeondo J."/>
            <person name="Young S.K."/>
            <person name="Zeng Q."/>
            <person name="Gargeya S."/>
            <person name="Fitzgerald M."/>
            <person name="Abouelleil A."/>
            <person name="Alvarado L."/>
            <person name="Chapman S.B."/>
            <person name="Gainer-Dewar J."/>
            <person name="Goldberg J."/>
            <person name="Griggs A."/>
            <person name="Gujja S."/>
            <person name="Hansen M."/>
            <person name="Howarth C."/>
            <person name="Imamovic A."/>
            <person name="Ireland A."/>
            <person name="Larimer J."/>
            <person name="McCowan C."/>
            <person name="Murphy C."/>
            <person name="Pearson M."/>
            <person name="Poon T.W."/>
            <person name="Priest M."/>
            <person name="Roberts A."/>
            <person name="Saif S."/>
            <person name="Shea T."/>
            <person name="Sykes S."/>
            <person name="Wortman J."/>
            <person name="Nusbaum C."/>
            <person name="Birren B."/>
        </authorList>
    </citation>
    <scope>NUCLEOTIDE SEQUENCE [LARGE SCALE GENOMIC DNA]</scope>
    <source>
        <strain evidence="1">NJM9701</strain>
    </source>
</reference>
<dbReference type="PANTHER" id="PTHR47169:SF2">
    <property type="entry name" value="OS01G0541250 PROTEIN"/>
    <property type="match status" value="1"/>
</dbReference>
<dbReference type="AlphaFoldDB" id="A0A024TRS7"/>
<dbReference type="OrthoDB" id="113327at2759"/>
<dbReference type="PANTHER" id="PTHR47169">
    <property type="entry name" value="OS01G0541250 PROTEIN"/>
    <property type="match status" value="1"/>
</dbReference>
<proteinExistence type="predicted"/>
<dbReference type="RefSeq" id="XP_008874505.1">
    <property type="nucleotide sequence ID" value="XM_008876283.1"/>
</dbReference>
<dbReference type="Gene3D" id="3.30.420.10">
    <property type="entry name" value="Ribonuclease H-like superfamily/Ribonuclease H"/>
    <property type="match status" value="1"/>
</dbReference>
<sequence length="122" mass="13608">MQHNNASPHRIKHDEEGLNACLSEVCKNMFGSQHPSSPDLSVLDLGNFSPLQSRLFNMPASTLEDLIKNVKTAFENLPSTTIESVFSSLQGVLASIVDWYGDNTFKMKHMKKKKASYECCSN</sequence>
<organism evidence="1">
    <name type="scientific">Aphanomyces invadans</name>
    <dbReference type="NCBI Taxonomy" id="157072"/>
    <lineage>
        <taxon>Eukaryota</taxon>
        <taxon>Sar</taxon>
        <taxon>Stramenopiles</taxon>
        <taxon>Oomycota</taxon>
        <taxon>Saprolegniomycetes</taxon>
        <taxon>Saprolegniales</taxon>
        <taxon>Verrucalvaceae</taxon>
        <taxon>Aphanomyces</taxon>
    </lineage>
</organism>